<keyword evidence="2 5" id="KW-0812">Transmembrane</keyword>
<organism evidence="7 8">
    <name type="scientific">Anaerobacterium chartisolvens</name>
    <dbReference type="NCBI Taxonomy" id="1297424"/>
    <lineage>
        <taxon>Bacteria</taxon>
        <taxon>Bacillati</taxon>
        <taxon>Bacillota</taxon>
        <taxon>Clostridia</taxon>
        <taxon>Eubacteriales</taxon>
        <taxon>Oscillospiraceae</taxon>
        <taxon>Anaerobacterium</taxon>
    </lineage>
</organism>
<proteinExistence type="predicted"/>
<dbReference type="EMBL" id="QPJT01000042">
    <property type="protein sequence ID" value="RCX08500.1"/>
    <property type="molecule type" value="Genomic_DNA"/>
</dbReference>
<dbReference type="RefSeq" id="WP_114300192.1">
    <property type="nucleotide sequence ID" value="NZ_QPJT01000042.1"/>
</dbReference>
<dbReference type="Proteomes" id="UP000253034">
    <property type="component" value="Unassembled WGS sequence"/>
</dbReference>
<evidence type="ECO:0000313" key="8">
    <source>
        <dbReference type="Proteomes" id="UP000253034"/>
    </source>
</evidence>
<feature type="transmembrane region" description="Helical" evidence="5">
    <location>
        <begin position="298"/>
        <end position="319"/>
    </location>
</feature>
<feature type="domain" description="ABC-2 type transporter transmembrane" evidence="6">
    <location>
        <begin position="22"/>
        <end position="315"/>
    </location>
</feature>
<evidence type="ECO:0000256" key="4">
    <source>
        <dbReference type="ARBA" id="ARBA00023136"/>
    </source>
</evidence>
<evidence type="ECO:0000256" key="5">
    <source>
        <dbReference type="SAM" id="Phobius"/>
    </source>
</evidence>
<dbReference type="OrthoDB" id="2162283at2"/>
<accession>A0A369AGL0</accession>
<feature type="transmembrane region" description="Helical" evidence="5">
    <location>
        <begin position="216"/>
        <end position="241"/>
    </location>
</feature>
<feature type="transmembrane region" description="Helical" evidence="5">
    <location>
        <begin position="184"/>
        <end position="210"/>
    </location>
</feature>
<feature type="transmembrane region" description="Helical" evidence="5">
    <location>
        <begin position="253"/>
        <end position="278"/>
    </location>
</feature>
<evidence type="ECO:0000259" key="6">
    <source>
        <dbReference type="Pfam" id="PF12698"/>
    </source>
</evidence>
<dbReference type="GO" id="GO:0140359">
    <property type="term" value="F:ABC-type transporter activity"/>
    <property type="evidence" value="ECO:0007669"/>
    <property type="project" value="InterPro"/>
</dbReference>
<sequence length="329" mass="35728">MKSIIMTIARELKLIFRDGLTIYLTISPAVLALIFIMVFGSVQESSISLAVDKSLPRDSVAKLEAVADIEYFDDLESLKERVRGADSIAGVTLQDGDIRLIVEGNEAKGFAEARQQLVSAALAAGSVQYTTETVEAQASLAYNISMACIYLLALFIGGASLGLNGVNERESGAIHAVSISPMTLWGYVVSKIIPSLLFGMIGVSACALIMGRVSAVPQFLLLALCSIFVSGIIIFLIITFAGNQIAAVGVLKIVMPLFLVVGISSVFIPERWLFLYYVFPMYWQYAAVDRVIANGNPAFPLVMILTTGFAWFIAVMIIFTKKVKMKAWR</sequence>
<dbReference type="GO" id="GO:0016020">
    <property type="term" value="C:membrane"/>
    <property type="evidence" value="ECO:0007669"/>
    <property type="project" value="UniProtKB-SubCell"/>
</dbReference>
<gene>
    <name evidence="7" type="ORF">DFR58_14215</name>
</gene>
<evidence type="ECO:0000256" key="2">
    <source>
        <dbReference type="ARBA" id="ARBA00022692"/>
    </source>
</evidence>
<feature type="transmembrane region" description="Helical" evidence="5">
    <location>
        <begin position="20"/>
        <end position="42"/>
    </location>
</feature>
<keyword evidence="3 5" id="KW-1133">Transmembrane helix</keyword>
<keyword evidence="8" id="KW-1185">Reference proteome</keyword>
<evidence type="ECO:0000256" key="3">
    <source>
        <dbReference type="ARBA" id="ARBA00022989"/>
    </source>
</evidence>
<evidence type="ECO:0000313" key="7">
    <source>
        <dbReference type="EMBL" id="RCX08500.1"/>
    </source>
</evidence>
<name>A0A369AGL0_9FIRM</name>
<protein>
    <submittedName>
        <fullName evidence="7">ABC-2 family transporter</fullName>
    </submittedName>
</protein>
<evidence type="ECO:0000256" key="1">
    <source>
        <dbReference type="ARBA" id="ARBA00004141"/>
    </source>
</evidence>
<keyword evidence="4 5" id="KW-0472">Membrane</keyword>
<reference evidence="7 8" key="1">
    <citation type="submission" date="2018-07" db="EMBL/GenBank/DDBJ databases">
        <title>Genomic Encyclopedia of Type Strains, Phase IV (KMG-IV): sequencing the most valuable type-strain genomes for metagenomic binning, comparative biology and taxonomic classification.</title>
        <authorList>
            <person name="Goeker M."/>
        </authorList>
    </citation>
    <scope>NUCLEOTIDE SEQUENCE [LARGE SCALE GENOMIC DNA]</scope>
    <source>
        <strain evidence="7 8">DSM 27016</strain>
    </source>
</reference>
<dbReference type="Pfam" id="PF12698">
    <property type="entry name" value="ABC2_membrane_3"/>
    <property type="match status" value="1"/>
</dbReference>
<comment type="caution">
    <text evidence="7">The sequence shown here is derived from an EMBL/GenBank/DDBJ whole genome shotgun (WGS) entry which is preliminary data.</text>
</comment>
<dbReference type="AlphaFoldDB" id="A0A369AGL0"/>
<feature type="transmembrane region" description="Helical" evidence="5">
    <location>
        <begin position="140"/>
        <end position="163"/>
    </location>
</feature>
<dbReference type="InterPro" id="IPR013525">
    <property type="entry name" value="ABC2_TM"/>
</dbReference>
<comment type="subcellular location">
    <subcellularLocation>
        <location evidence="1">Membrane</location>
        <topology evidence="1">Multi-pass membrane protein</topology>
    </subcellularLocation>
</comment>